<gene>
    <name evidence="2" type="ORF">AWR26_23125</name>
    <name evidence="3" type="ORF">SAMN05216286_3890</name>
</gene>
<proteinExistence type="predicted"/>
<dbReference type="Proteomes" id="UP000078227">
    <property type="component" value="Chromosome"/>
</dbReference>
<feature type="transmembrane region" description="Helical" evidence="1">
    <location>
        <begin position="76"/>
        <end position="96"/>
    </location>
</feature>
<accession>A0AA94H621</accession>
<dbReference type="KEGG" id="kor:AWR26_23125"/>
<reference evidence="2 4" key="2">
    <citation type="submission" date="2021-03" db="EMBL/GenBank/DDBJ databases">
        <authorList>
            <person name="Li Y."/>
            <person name="Li S."/>
            <person name="Chen M."/>
            <person name="Peng G."/>
            <person name="Tan Z."/>
            <person name="An Q."/>
        </authorList>
    </citation>
    <scope>NUCLEOTIDE SEQUENCE [LARGE SCALE GENOMIC DNA]</scope>
    <source>
        <strain evidence="2 4">Ola 51</strain>
    </source>
</reference>
<keyword evidence="1" id="KW-0812">Transmembrane</keyword>
<keyword evidence="1" id="KW-1133">Transmembrane helix</keyword>
<dbReference type="EMBL" id="FOKO01000005">
    <property type="protein sequence ID" value="SFD00842.1"/>
    <property type="molecule type" value="Genomic_DNA"/>
</dbReference>
<evidence type="ECO:0000313" key="4">
    <source>
        <dbReference type="Proteomes" id="UP000078227"/>
    </source>
</evidence>
<dbReference type="EMBL" id="CP014007">
    <property type="protein sequence ID" value="ANI84901.1"/>
    <property type="molecule type" value="Genomic_DNA"/>
</dbReference>
<name>A0AA94H621_9ENTR</name>
<dbReference type="Proteomes" id="UP000182314">
    <property type="component" value="Unassembled WGS sequence"/>
</dbReference>
<sequence length="97" mass="9832">MRLLDVSEASSLSGAGAESYRLAVNLEIAQVMTAKFAQCNVKDLTTDMFKSAIAAGVLGSMTGAVVVPGIGMVPGWIAGAASGAAGAAFTYGLTCWW</sequence>
<feature type="transmembrane region" description="Helical" evidence="1">
    <location>
        <begin position="52"/>
        <end position="70"/>
    </location>
</feature>
<evidence type="ECO:0008006" key="6">
    <source>
        <dbReference type="Google" id="ProtNLM"/>
    </source>
</evidence>
<keyword evidence="4" id="KW-1185">Reference proteome</keyword>
<keyword evidence="1" id="KW-0472">Membrane</keyword>
<dbReference type="RefSeq" id="WP_064568731.1">
    <property type="nucleotide sequence ID" value="NZ_CP014007.2"/>
</dbReference>
<protein>
    <recommendedName>
        <fullName evidence="6">Bacteriocin</fullName>
    </recommendedName>
</protein>
<reference evidence="3 5" key="1">
    <citation type="submission" date="2016-10" db="EMBL/GenBank/DDBJ databases">
        <authorList>
            <person name="Varghese N."/>
            <person name="Submissions S."/>
        </authorList>
    </citation>
    <scope>NUCLEOTIDE SEQUENCE [LARGE SCALE GENOMIC DNA]</scope>
    <source>
        <strain evidence="3 5">CGMCC 1.7012</strain>
    </source>
</reference>
<evidence type="ECO:0000256" key="1">
    <source>
        <dbReference type="SAM" id="Phobius"/>
    </source>
</evidence>
<dbReference type="AlphaFoldDB" id="A0AA94H621"/>
<organism evidence="3 5">
    <name type="scientific">Kosakonia oryzae</name>
    <dbReference type="NCBI Taxonomy" id="497725"/>
    <lineage>
        <taxon>Bacteria</taxon>
        <taxon>Pseudomonadati</taxon>
        <taxon>Pseudomonadota</taxon>
        <taxon>Gammaproteobacteria</taxon>
        <taxon>Enterobacterales</taxon>
        <taxon>Enterobacteriaceae</taxon>
        <taxon>Kosakonia</taxon>
    </lineage>
</organism>
<evidence type="ECO:0000313" key="2">
    <source>
        <dbReference type="EMBL" id="ANI84901.1"/>
    </source>
</evidence>
<evidence type="ECO:0000313" key="5">
    <source>
        <dbReference type="Proteomes" id="UP000182314"/>
    </source>
</evidence>
<evidence type="ECO:0000313" key="3">
    <source>
        <dbReference type="EMBL" id="SFD00842.1"/>
    </source>
</evidence>